<dbReference type="InterPro" id="IPR053225">
    <property type="entry name" value="Acyl-CoA_N-acyltransferase"/>
</dbReference>
<name>A0A3M6T704_POCDA</name>
<accession>A0A3M6T704</accession>
<dbReference type="SUPFAM" id="SSF55729">
    <property type="entry name" value="Acyl-CoA N-acyltransferases (Nat)"/>
    <property type="match status" value="1"/>
</dbReference>
<evidence type="ECO:0000259" key="1">
    <source>
        <dbReference type="PROSITE" id="PS51186"/>
    </source>
</evidence>
<organism evidence="2 3">
    <name type="scientific">Pocillopora damicornis</name>
    <name type="common">Cauliflower coral</name>
    <name type="synonym">Millepora damicornis</name>
    <dbReference type="NCBI Taxonomy" id="46731"/>
    <lineage>
        <taxon>Eukaryota</taxon>
        <taxon>Metazoa</taxon>
        <taxon>Cnidaria</taxon>
        <taxon>Anthozoa</taxon>
        <taxon>Hexacorallia</taxon>
        <taxon>Scleractinia</taxon>
        <taxon>Astrocoeniina</taxon>
        <taxon>Pocilloporidae</taxon>
        <taxon>Pocillopora</taxon>
    </lineage>
</organism>
<reference evidence="2 3" key="1">
    <citation type="journal article" date="2018" name="Sci. Rep.">
        <title>Comparative analysis of the Pocillopora damicornis genome highlights role of immune system in coral evolution.</title>
        <authorList>
            <person name="Cunning R."/>
            <person name="Bay R.A."/>
            <person name="Gillette P."/>
            <person name="Baker A.C."/>
            <person name="Traylor-Knowles N."/>
        </authorList>
    </citation>
    <scope>NUCLEOTIDE SEQUENCE [LARGE SCALE GENOMIC DNA]</scope>
    <source>
        <strain evidence="2">RSMAS</strain>
        <tissue evidence="2">Whole animal</tissue>
    </source>
</reference>
<dbReference type="EMBL" id="RCHS01004182">
    <property type="protein sequence ID" value="RMX37187.1"/>
    <property type="molecule type" value="Genomic_DNA"/>
</dbReference>
<dbReference type="STRING" id="46731.A0A3M6T704"/>
<protein>
    <recommendedName>
        <fullName evidence="1">N-acetyltransferase domain-containing protein</fullName>
    </recommendedName>
</protein>
<evidence type="ECO:0000313" key="3">
    <source>
        <dbReference type="Proteomes" id="UP000275408"/>
    </source>
</evidence>
<dbReference type="OrthoDB" id="61870at2759"/>
<dbReference type="InterPro" id="IPR000182">
    <property type="entry name" value="GNAT_dom"/>
</dbReference>
<dbReference type="GO" id="GO:0016747">
    <property type="term" value="F:acyltransferase activity, transferring groups other than amino-acyl groups"/>
    <property type="evidence" value="ECO:0007669"/>
    <property type="project" value="InterPro"/>
</dbReference>
<dbReference type="Proteomes" id="UP000275408">
    <property type="component" value="Unassembled WGS sequence"/>
</dbReference>
<gene>
    <name evidence="2" type="ORF">pdam_00010685</name>
</gene>
<dbReference type="PANTHER" id="PTHR20958">
    <property type="entry name" value="GLYCINE N-ACYLTRANSFERASE-LIKE PROTEIN"/>
    <property type="match status" value="1"/>
</dbReference>
<dbReference type="PANTHER" id="PTHR20958:SF6">
    <property type="entry name" value="GLYCINE N-ACYLTRANSFERASE-LIKE PROTEIN"/>
    <property type="match status" value="1"/>
</dbReference>
<keyword evidence="3" id="KW-1185">Reference proteome</keyword>
<sequence length="257" mass="29258">MLGCLEQMNESPEVTSGHVYVSHWPNPDLVMFENMAYKSLTDYNIPPSVIFASCSTEKLKMTLEKSHLSRFTSSPEILVGDPRCFEIGNEITKSKGNGLQVTLQSLPYFATVTDVTKLEKHECPPGYFIAPLRLHDAVLINTMWKFGGNPNSLKRFKNLISHSLTAGVYYQDTDQLVSWGLIAEYGCISMLHTLECHRRRGLAMAIVYHLTKTLLDRRRTVFCVIEEENENSRQLFCKMGFKIFSSDYVAFLYTSQS</sequence>
<dbReference type="Gene3D" id="3.40.630.30">
    <property type="match status" value="1"/>
</dbReference>
<dbReference type="Pfam" id="PF08445">
    <property type="entry name" value="FR47"/>
    <property type="match status" value="1"/>
</dbReference>
<comment type="caution">
    <text evidence="2">The sequence shown here is derived from an EMBL/GenBank/DDBJ whole genome shotgun (WGS) entry which is preliminary data.</text>
</comment>
<dbReference type="PROSITE" id="PS51186">
    <property type="entry name" value="GNAT"/>
    <property type="match status" value="1"/>
</dbReference>
<dbReference type="InterPro" id="IPR013653">
    <property type="entry name" value="GCN5-like_dom"/>
</dbReference>
<dbReference type="AlphaFoldDB" id="A0A3M6T704"/>
<evidence type="ECO:0000313" key="2">
    <source>
        <dbReference type="EMBL" id="RMX37187.1"/>
    </source>
</evidence>
<dbReference type="InterPro" id="IPR016181">
    <property type="entry name" value="Acyl_CoA_acyltransferase"/>
</dbReference>
<proteinExistence type="predicted"/>
<feature type="domain" description="N-acetyltransferase" evidence="1">
    <location>
        <begin position="127"/>
        <end position="257"/>
    </location>
</feature>